<feature type="transmembrane region" description="Helical" evidence="1">
    <location>
        <begin position="6"/>
        <end position="28"/>
    </location>
</feature>
<keyword evidence="1" id="KW-0472">Membrane</keyword>
<dbReference type="EMBL" id="JAHLPM010000008">
    <property type="protein sequence ID" value="MBU5438390.1"/>
    <property type="molecule type" value="Genomic_DNA"/>
</dbReference>
<gene>
    <name evidence="2" type="ORF">KQI42_10245</name>
</gene>
<dbReference type="RefSeq" id="WP_216519485.1">
    <property type="nucleotide sequence ID" value="NZ_JAHLPM010000008.1"/>
</dbReference>
<proteinExistence type="predicted"/>
<keyword evidence="1" id="KW-0812">Transmembrane</keyword>
<sequence length="126" mass="14879">MTVERFFFFSLSLITFIYAIKVQISLFLDRDKVKETKGRIVNIEYVLPEIMMHRNAKLATFEYFVDGRRYISENNIKMSLSANIGDIIDIKYLKDNPSILYTKTKMYFYLSILTSFICLLLGLIIY</sequence>
<evidence type="ECO:0008006" key="4">
    <source>
        <dbReference type="Google" id="ProtNLM"/>
    </source>
</evidence>
<dbReference type="Proteomes" id="UP000749471">
    <property type="component" value="Unassembled WGS sequence"/>
</dbReference>
<feature type="transmembrane region" description="Helical" evidence="1">
    <location>
        <begin position="106"/>
        <end position="125"/>
    </location>
</feature>
<evidence type="ECO:0000256" key="1">
    <source>
        <dbReference type="SAM" id="Phobius"/>
    </source>
</evidence>
<organism evidence="2 3">
    <name type="scientific">Tissierella simiarum</name>
    <dbReference type="NCBI Taxonomy" id="2841534"/>
    <lineage>
        <taxon>Bacteria</taxon>
        <taxon>Bacillati</taxon>
        <taxon>Bacillota</taxon>
        <taxon>Tissierellia</taxon>
        <taxon>Tissierellales</taxon>
        <taxon>Tissierellaceae</taxon>
        <taxon>Tissierella</taxon>
    </lineage>
</organism>
<name>A0ABS6E639_9FIRM</name>
<keyword evidence="1" id="KW-1133">Transmembrane helix</keyword>
<evidence type="ECO:0000313" key="3">
    <source>
        <dbReference type="Proteomes" id="UP000749471"/>
    </source>
</evidence>
<keyword evidence="3" id="KW-1185">Reference proteome</keyword>
<evidence type="ECO:0000313" key="2">
    <source>
        <dbReference type="EMBL" id="MBU5438390.1"/>
    </source>
</evidence>
<reference evidence="2 3" key="1">
    <citation type="submission" date="2021-06" db="EMBL/GenBank/DDBJ databases">
        <authorList>
            <person name="Sun Q."/>
            <person name="Li D."/>
        </authorList>
    </citation>
    <scope>NUCLEOTIDE SEQUENCE [LARGE SCALE GENOMIC DNA]</scope>
    <source>
        <strain evidence="2 3">MSJ-40</strain>
    </source>
</reference>
<protein>
    <recommendedName>
        <fullName evidence="4">DUF3592 domain-containing protein</fullName>
    </recommendedName>
</protein>
<comment type="caution">
    <text evidence="2">The sequence shown here is derived from an EMBL/GenBank/DDBJ whole genome shotgun (WGS) entry which is preliminary data.</text>
</comment>
<accession>A0ABS6E639</accession>